<dbReference type="PROSITE" id="PS00076">
    <property type="entry name" value="PYRIDINE_REDOX_1"/>
    <property type="match status" value="1"/>
</dbReference>
<dbReference type="InterPro" id="IPR012999">
    <property type="entry name" value="Pyr_OxRdtase_I_AS"/>
</dbReference>
<protein>
    <recommendedName>
        <fullName evidence="4 16">Dihydrolipoyl dehydrogenase</fullName>
        <ecNumber evidence="3 16">1.8.1.4</ecNumber>
    </recommendedName>
</protein>
<feature type="binding site" evidence="14">
    <location>
        <position position="272"/>
    </location>
    <ligand>
        <name>NAD(+)</name>
        <dbReference type="ChEBI" id="CHEBI:57540"/>
    </ligand>
</feature>
<dbReference type="OrthoDB" id="9800167at2"/>
<keyword evidence="6 16" id="KW-0285">Flavoprotein</keyword>
<keyword evidence="11 16" id="KW-0676">Redox-active center</keyword>
<dbReference type="SUPFAM" id="SSF55424">
    <property type="entry name" value="FAD/NAD-linked reductases, dimerisation (C-terminal) domain"/>
    <property type="match status" value="1"/>
</dbReference>
<dbReference type="GO" id="GO:0050660">
    <property type="term" value="F:flavin adenine dinucleotide binding"/>
    <property type="evidence" value="ECO:0007669"/>
    <property type="project" value="InterPro"/>
</dbReference>
<dbReference type="GO" id="GO:0005737">
    <property type="term" value="C:cytoplasm"/>
    <property type="evidence" value="ECO:0007669"/>
    <property type="project" value="UniProtKB-SubCell"/>
</dbReference>
<evidence type="ECO:0000256" key="10">
    <source>
        <dbReference type="ARBA" id="ARBA00023157"/>
    </source>
</evidence>
<dbReference type="InterPro" id="IPR001100">
    <property type="entry name" value="Pyr_nuc-diS_OxRdtase"/>
</dbReference>
<feature type="binding site" evidence="14">
    <location>
        <position position="52"/>
    </location>
    <ligand>
        <name>FAD</name>
        <dbReference type="ChEBI" id="CHEBI:57692"/>
    </ligand>
</feature>
<evidence type="ECO:0000313" key="19">
    <source>
        <dbReference type="EMBL" id="OAN45441.1"/>
    </source>
</evidence>
<keyword evidence="8 16" id="KW-0560">Oxidoreductase</keyword>
<feature type="binding site" evidence="14">
    <location>
        <position position="115"/>
    </location>
    <ligand>
        <name>FAD</name>
        <dbReference type="ChEBI" id="CHEBI:57692"/>
    </ligand>
</feature>
<dbReference type="InterPro" id="IPR036188">
    <property type="entry name" value="FAD/NAD-bd_sf"/>
</dbReference>
<dbReference type="Gene3D" id="3.30.390.30">
    <property type="match status" value="1"/>
</dbReference>
<evidence type="ECO:0000313" key="20">
    <source>
        <dbReference type="Proteomes" id="UP000078287"/>
    </source>
</evidence>
<dbReference type="InterPro" id="IPR006258">
    <property type="entry name" value="Lipoamide_DH"/>
</dbReference>
<dbReference type="GO" id="GO:0006103">
    <property type="term" value="P:2-oxoglutarate metabolic process"/>
    <property type="evidence" value="ECO:0007669"/>
    <property type="project" value="TreeGrafter"/>
</dbReference>
<feature type="binding site" evidence="14">
    <location>
        <position position="313"/>
    </location>
    <ligand>
        <name>FAD</name>
        <dbReference type="ChEBI" id="CHEBI:57692"/>
    </ligand>
</feature>
<evidence type="ECO:0000256" key="14">
    <source>
        <dbReference type="PIRSR" id="PIRSR000350-3"/>
    </source>
</evidence>
<feature type="binding site" evidence="14">
    <location>
        <begin position="181"/>
        <end position="188"/>
    </location>
    <ligand>
        <name>NAD(+)</name>
        <dbReference type="ChEBI" id="CHEBI:57540"/>
    </ligand>
</feature>
<evidence type="ECO:0000256" key="1">
    <source>
        <dbReference type="ARBA" id="ARBA00004496"/>
    </source>
</evidence>
<dbReference type="InterPro" id="IPR050151">
    <property type="entry name" value="Class-I_Pyr_Nuc-Dis_Oxidored"/>
</dbReference>
<dbReference type="RefSeq" id="WP_066787662.1">
    <property type="nucleotide sequence ID" value="NZ_LWQS01000055.1"/>
</dbReference>
<comment type="cofactor">
    <cofactor evidence="14 16">
        <name>FAD</name>
        <dbReference type="ChEBI" id="CHEBI:57692"/>
    </cofactor>
    <text evidence="14 16">Binds 1 FAD per subunit.</text>
</comment>
<evidence type="ECO:0000256" key="11">
    <source>
        <dbReference type="ARBA" id="ARBA00023284"/>
    </source>
</evidence>
<dbReference type="SUPFAM" id="SSF51905">
    <property type="entry name" value="FAD/NAD(P)-binding domain"/>
    <property type="match status" value="1"/>
</dbReference>
<evidence type="ECO:0000256" key="13">
    <source>
        <dbReference type="PIRSR" id="PIRSR000350-2"/>
    </source>
</evidence>
<comment type="similarity">
    <text evidence="2 16">Belongs to the class-I pyridine nucleotide-disulfide oxidoreductase family.</text>
</comment>
<dbReference type="EMBL" id="LWQS01000055">
    <property type="protein sequence ID" value="OAN45441.1"/>
    <property type="molecule type" value="Genomic_DNA"/>
</dbReference>
<gene>
    <name evidence="19" type="ORF">A6A03_14780</name>
</gene>
<evidence type="ECO:0000256" key="5">
    <source>
        <dbReference type="ARBA" id="ARBA00022490"/>
    </source>
</evidence>
<evidence type="ECO:0000259" key="17">
    <source>
        <dbReference type="Pfam" id="PF02852"/>
    </source>
</evidence>
<dbReference type="PANTHER" id="PTHR22912:SF217">
    <property type="entry name" value="DIHYDROLIPOYL DEHYDROGENASE"/>
    <property type="match status" value="1"/>
</dbReference>
<dbReference type="InterPro" id="IPR016156">
    <property type="entry name" value="FAD/NAD-linked_Rdtase_dimer_sf"/>
</dbReference>
<accession>A0A178M9I1</accession>
<feature type="active site" description="Proton acceptor" evidence="13">
    <location>
        <position position="448"/>
    </location>
</feature>
<comment type="catalytic activity">
    <reaction evidence="12 16">
        <text>N(6)-[(R)-dihydrolipoyl]-L-lysyl-[protein] + NAD(+) = N(6)-[(R)-lipoyl]-L-lysyl-[protein] + NADH + H(+)</text>
        <dbReference type="Rhea" id="RHEA:15045"/>
        <dbReference type="Rhea" id="RHEA-COMP:10474"/>
        <dbReference type="Rhea" id="RHEA-COMP:10475"/>
        <dbReference type="ChEBI" id="CHEBI:15378"/>
        <dbReference type="ChEBI" id="CHEBI:57540"/>
        <dbReference type="ChEBI" id="CHEBI:57945"/>
        <dbReference type="ChEBI" id="CHEBI:83099"/>
        <dbReference type="ChEBI" id="CHEBI:83100"/>
        <dbReference type="EC" id="1.8.1.4"/>
    </reaction>
</comment>
<evidence type="ECO:0000256" key="16">
    <source>
        <dbReference type="RuleBase" id="RU003692"/>
    </source>
</evidence>
<evidence type="ECO:0000259" key="18">
    <source>
        <dbReference type="Pfam" id="PF07992"/>
    </source>
</evidence>
<name>A0A178M9I1_9CHLR</name>
<organism evidence="19 20">
    <name type="scientific">Chloroflexus islandicus</name>
    <dbReference type="NCBI Taxonomy" id="1707952"/>
    <lineage>
        <taxon>Bacteria</taxon>
        <taxon>Bacillati</taxon>
        <taxon>Chloroflexota</taxon>
        <taxon>Chloroflexia</taxon>
        <taxon>Chloroflexales</taxon>
        <taxon>Chloroflexineae</taxon>
        <taxon>Chloroflexaceae</taxon>
        <taxon>Chloroflexus</taxon>
    </lineage>
</organism>
<dbReference type="AlphaFoldDB" id="A0A178M9I1"/>
<feature type="disulfide bond" description="Redox-active" evidence="15">
    <location>
        <begin position="43"/>
        <end position="48"/>
    </location>
</feature>
<dbReference type="PIRSF" id="PIRSF000350">
    <property type="entry name" value="Mercury_reductase_MerA"/>
    <property type="match status" value="1"/>
</dbReference>
<dbReference type="PRINTS" id="PR00368">
    <property type="entry name" value="FADPNR"/>
</dbReference>
<feature type="binding site" evidence="14">
    <location>
        <position position="204"/>
    </location>
    <ligand>
        <name>NAD(+)</name>
        <dbReference type="ChEBI" id="CHEBI:57540"/>
    </ligand>
</feature>
<feature type="domain" description="Pyridine nucleotide-disulphide oxidoreductase dimerisation" evidence="17">
    <location>
        <begin position="349"/>
        <end position="459"/>
    </location>
</feature>
<dbReference type="Pfam" id="PF07992">
    <property type="entry name" value="Pyr_redox_2"/>
    <property type="match status" value="1"/>
</dbReference>
<evidence type="ECO:0000256" key="9">
    <source>
        <dbReference type="ARBA" id="ARBA00023027"/>
    </source>
</evidence>
<feature type="domain" description="FAD/NAD(P)-binding" evidence="18">
    <location>
        <begin position="6"/>
        <end position="329"/>
    </location>
</feature>
<keyword evidence="10" id="KW-1015">Disulfide bond</keyword>
<reference evidence="19 20" key="1">
    <citation type="submission" date="2016-04" db="EMBL/GenBank/DDBJ databases">
        <title>Chloroflexus islandicus sp. nov., a thermophilic filamentous anoxygenic phototrophic bacterium from geyser Strokkur (Iceland).</title>
        <authorList>
            <person name="Gaisin V.A."/>
            <person name="Kalashnikov A.M."/>
            <person name="Sukhacheva M.V."/>
            <person name="Grouzdev D.S."/>
            <person name="Ivanov T.M."/>
            <person name="Kuznetsov B."/>
            <person name="Gorlenko V.M."/>
        </authorList>
    </citation>
    <scope>NUCLEOTIDE SEQUENCE [LARGE SCALE GENOMIC DNA]</scope>
    <source>
        <strain evidence="20">isl-2</strain>
    </source>
</reference>
<dbReference type="STRING" id="1707952.A6A03_14780"/>
<evidence type="ECO:0000256" key="4">
    <source>
        <dbReference type="ARBA" id="ARBA00016961"/>
    </source>
</evidence>
<comment type="caution">
    <text evidence="19">The sequence shown here is derived from an EMBL/GenBank/DDBJ whole genome shotgun (WGS) entry which is preliminary data.</text>
</comment>
<dbReference type="InterPro" id="IPR004099">
    <property type="entry name" value="Pyr_nucl-diS_OxRdtase_dimer"/>
</dbReference>
<comment type="subcellular location">
    <subcellularLocation>
        <location evidence="1">Cytoplasm</location>
    </subcellularLocation>
</comment>
<dbReference type="PRINTS" id="PR00411">
    <property type="entry name" value="PNDRDTASEI"/>
</dbReference>
<evidence type="ECO:0000256" key="12">
    <source>
        <dbReference type="ARBA" id="ARBA00049187"/>
    </source>
</evidence>
<keyword evidence="7 14" id="KW-0274">FAD</keyword>
<proteinExistence type="inferred from homology"/>
<evidence type="ECO:0000256" key="7">
    <source>
        <dbReference type="ARBA" id="ARBA00022827"/>
    </source>
</evidence>
<dbReference type="Gene3D" id="3.50.50.60">
    <property type="entry name" value="FAD/NAD(P)-binding domain"/>
    <property type="match status" value="2"/>
</dbReference>
<keyword evidence="14" id="KW-0547">Nucleotide-binding</keyword>
<comment type="miscellaneous">
    <text evidence="16">The active site is a redox-active disulfide bond.</text>
</comment>
<evidence type="ECO:0000256" key="2">
    <source>
        <dbReference type="ARBA" id="ARBA00007532"/>
    </source>
</evidence>
<dbReference type="FunFam" id="3.30.390.30:FF:000001">
    <property type="entry name" value="Dihydrolipoyl dehydrogenase"/>
    <property type="match status" value="1"/>
</dbReference>
<dbReference type="Proteomes" id="UP000078287">
    <property type="component" value="Unassembled WGS sequence"/>
</dbReference>
<dbReference type="GO" id="GO:0004148">
    <property type="term" value="F:dihydrolipoyl dehydrogenase (NADH) activity"/>
    <property type="evidence" value="ECO:0007669"/>
    <property type="project" value="UniProtKB-EC"/>
</dbReference>
<evidence type="ECO:0000256" key="6">
    <source>
        <dbReference type="ARBA" id="ARBA00022630"/>
    </source>
</evidence>
<keyword evidence="5" id="KW-0963">Cytoplasm</keyword>
<dbReference type="NCBIfam" id="TIGR01350">
    <property type="entry name" value="lipoamide_DH"/>
    <property type="match status" value="1"/>
</dbReference>
<dbReference type="InterPro" id="IPR023753">
    <property type="entry name" value="FAD/NAD-binding_dom"/>
</dbReference>
<evidence type="ECO:0000256" key="15">
    <source>
        <dbReference type="PIRSR" id="PIRSR000350-4"/>
    </source>
</evidence>
<dbReference type="EC" id="1.8.1.4" evidence="3 16"/>
<evidence type="ECO:0000256" key="3">
    <source>
        <dbReference type="ARBA" id="ARBA00012608"/>
    </source>
</evidence>
<dbReference type="Pfam" id="PF02852">
    <property type="entry name" value="Pyr_redox_dim"/>
    <property type="match status" value="1"/>
</dbReference>
<keyword evidence="20" id="KW-1185">Reference proteome</keyword>
<evidence type="ECO:0000256" key="8">
    <source>
        <dbReference type="ARBA" id="ARBA00023002"/>
    </source>
</evidence>
<keyword evidence="9 14" id="KW-0520">NAD</keyword>
<sequence>MSEQVYDLVVLGSGPGGYVAAIRAAQLGMKTAIVEVNALGGVCLNIGCIPTKALLHSADLLEEVKEAKRFGVMVENIGFELAGAMKHKDTVVKQSTDGVAFLMKKNKIEVVAGRGRLIGRGQVHVQLNEGGERVLVGKQIIVATGGRPRPFPGVPFDGERVLSSTDMLNLKAPPRSLLAIGAGAIGVEFASMFRSFGSEVTVVEALPRIVPNEDEEVSAELAKAFQRRGIKTLAGAKVESIDAGGEQVVVTVLDSAGKPQQIAVEKLLVSIGIAPNTENIGLEEVGVKVNSRGFIETDGFLRTSAEGVYAIGDCTANTPWLAHKASAEGILAVEHMAGHHVTPIDYGKIAACTYCNPEIASVGLTEAKARERGYQVKVGKFPFSANGKARVLGQTRFGFVKLVAEAQYGEILGVHMIGPRVTEMIAEGGIALSHEATGESMMQTIHAHPTLYEAIGEAAHALVHGAPIHL</sequence>
<dbReference type="PANTHER" id="PTHR22912">
    <property type="entry name" value="DISULFIDE OXIDOREDUCTASE"/>
    <property type="match status" value="1"/>
</dbReference>